<organism evidence="2 3">
    <name type="scientific">Solimonas fluminis</name>
    <dbReference type="NCBI Taxonomy" id="2086571"/>
    <lineage>
        <taxon>Bacteria</taxon>
        <taxon>Pseudomonadati</taxon>
        <taxon>Pseudomonadota</taxon>
        <taxon>Gammaproteobacteria</taxon>
        <taxon>Nevskiales</taxon>
        <taxon>Nevskiaceae</taxon>
        <taxon>Solimonas</taxon>
    </lineage>
</organism>
<dbReference type="AlphaFoldDB" id="A0A2S5TKQ5"/>
<gene>
    <name evidence="2" type="ORF">C3942_01140</name>
</gene>
<sequence>MQIDNEVAKQAQAPRLWSALGGLLAALLAMPFLASGLLDLGEESLMDLLIGLAACWVAARLWLTALGRPLRLRRPLPALRAAAR</sequence>
<feature type="transmembrane region" description="Helical" evidence="1">
    <location>
        <begin position="16"/>
        <end position="38"/>
    </location>
</feature>
<comment type="caution">
    <text evidence="2">The sequence shown here is derived from an EMBL/GenBank/DDBJ whole genome shotgun (WGS) entry which is preliminary data.</text>
</comment>
<keyword evidence="3" id="KW-1185">Reference proteome</keyword>
<keyword evidence="1" id="KW-0472">Membrane</keyword>
<protein>
    <submittedName>
        <fullName evidence="2">Uncharacterized protein</fullName>
    </submittedName>
</protein>
<name>A0A2S5TKQ5_9GAMM</name>
<feature type="transmembrane region" description="Helical" evidence="1">
    <location>
        <begin position="44"/>
        <end position="63"/>
    </location>
</feature>
<keyword evidence="1" id="KW-0812">Transmembrane</keyword>
<dbReference type="RefSeq" id="WP_104228493.1">
    <property type="nucleotide sequence ID" value="NZ_PSNW01000001.1"/>
</dbReference>
<dbReference type="Proteomes" id="UP000238220">
    <property type="component" value="Unassembled WGS sequence"/>
</dbReference>
<keyword evidence="1" id="KW-1133">Transmembrane helix</keyword>
<evidence type="ECO:0000313" key="3">
    <source>
        <dbReference type="Proteomes" id="UP000238220"/>
    </source>
</evidence>
<evidence type="ECO:0000256" key="1">
    <source>
        <dbReference type="SAM" id="Phobius"/>
    </source>
</evidence>
<proteinExistence type="predicted"/>
<accession>A0A2S5TKQ5</accession>
<dbReference type="EMBL" id="PSNW01000001">
    <property type="protein sequence ID" value="PPE75527.1"/>
    <property type="molecule type" value="Genomic_DNA"/>
</dbReference>
<evidence type="ECO:0000313" key="2">
    <source>
        <dbReference type="EMBL" id="PPE75527.1"/>
    </source>
</evidence>
<reference evidence="2 3" key="1">
    <citation type="submission" date="2018-02" db="EMBL/GenBank/DDBJ databases">
        <title>Genome sequencing of Solimonas sp. HR-BB.</title>
        <authorList>
            <person name="Lee Y."/>
            <person name="Jeon C.O."/>
        </authorList>
    </citation>
    <scope>NUCLEOTIDE SEQUENCE [LARGE SCALE GENOMIC DNA]</scope>
    <source>
        <strain evidence="2 3">HR-BB</strain>
    </source>
</reference>